<evidence type="ECO:0000313" key="2">
    <source>
        <dbReference type="Proteomes" id="UP000075663"/>
    </source>
</evidence>
<dbReference type="EMBL" id="LRPB01000034">
    <property type="protein sequence ID" value="KYG83150.1"/>
    <property type="molecule type" value="Genomic_DNA"/>
</dbReference>
<name>A0A150XWL7_9BACT</name>
<organism evidence="1 2">
    <name type="scientific">Roseivirga seohaensis</name>
    <dbReference type="NCBI Taxonomy" id="1914963"/>
    <lineage>
        <taxon>Bacteria</taxon>
        <taxon>Pseudomonadati</taxon>
        <taxon>Bacteroidota</taxon>
        <taxon>Cytophagia</taxon>
        <taxon>Cytophagales</taxon>
        <taxon>Roseivirgaceae</taxon>
        <taxon>Roseivirga</taxon>
    </lineage>
</organism>
<dbReference type="AlphaFoldDB" id="A0A150XWL7"/>
<dbReference type="Proteomes" id="UP000075663">
    <property type="component" value="Unassembled WGS sequence"/>
</dbReference>
<evidence type="ECO:0000313" key="1">
    <source>
        <dbReference type="EMBL" id="KYG83150.1"/>
    </source>
</evidence>
<dbReference type="InterPro" id="IPR035093">
    <property type="entry name" value="RelE/ParE_toxin_dom_sf"/>
</dbReference>
<accession>A0A150XWL7</accession>
<dbReference type="STRING" id="1914963.AWW67_06935"/>
<dbReference type="RefSeq" id="WP_062301863.1">
    <property type="nucleotide sequence ID" value="NZ_LRPB01000034.1"/>
</dbReference>
<comment type="caution">
    <text evidence="1">The sequence shown here is derived from an EMBL/GenBank/DDBJ whole genome shotgun (WGS) entry which is preliminary data.</text>
</comment>
<evidence type="ECO:0008006" key="3">
    <source>
        <dbReference type="Google" id="ProtNLM"/>
    </source>
</evidence>
<gene>
    <name evidence="1" type="ORF">AWW67_06935</name>
</gene>
<reference evidence="1 2" key="1">
    <citation type="submission" date="2016-01" db="EMBL/GenBank/DDBJ databases">
        <title>Genome sequencing of Roseivirga seohaensis SW-152.</title>
        <authorList>
            <person name="Selvaratnam C."/>
            <person name="Thevarajoo S."/>
            <person name="Goh K.M."/>
            <person name="Ee R."/>
            <person name="Chan K.-G."/>
            <person name="Chong C.S."/>
        </authorList>
    </citation>
    <scope>NUCLEOTIDE SEQUENCE [LARGE SCALE GENOMIC DNA]</scope>
    <source>
        <strain evidence="1 2">SW-152</strain>
    </source>
</reference>
<dbReference type="Gene3D" id="3.30.2310.20">
    <property type="entry name" value="RelE-like"/>
    <property type="match status" value="1"/>
</dbReference>
<protein>
    <recommendedName>
        <fullName evidence="3">Plasmid stabilization protein</fullName>
    </recommendedName>
</protein>
<sequence>MEVIWSDDAFEDYLENIRFLIRRWSEKSAINFIDEVDTIIDLLKLNPEAFPLSNYKSIRRAVVRK</sequence>
<proteinExistence type="predicted"/>